<comment type="similarity">
    <text evidence="1">Belongs to the LytR/CpsA/Psr (LCP) family.</text>
</comment>
<feature type="compositionally biased region" description="Polar residues" evidence="2">
    <location>
        <begin position="1"/>
        <end position="12"/>
    </location>
</feature>
<sequence>MEQTPGQASSRPQSDDDALSDLFEHDAASSSDGTRRGARESGKRKRRGPKILLWTLVGILVAAVAGAGIVWWNVQSRIDAIETFEGDPGEYEGRPEQVVTAAGEPVNILLLGSDSRAPGSPSIMTDLGSRSDTMMLVHVPADRSDVQIMSIMRDSWLAIPGHGEAKINAALSFGGVPLVVQTVEGLLGQRINHVAVVDFDGFAGITDALGGVTINNDVAFNSSHMKGKTFEAGPITLTGEEALAFVRERYAFTDGDYQRVRNQQAWLKAVLDKMLSAETLTDPGKVNNIITQFTPYVGVSDSLDLTTMANLGFSMRDIRGSNVRSFTLPTNGTGMVGDQSVVFLDTVSIADLKQHLAADTVSEYQPTGR</sequence>
<evidence type="ECO:0000256" key="1">
    <source>
        <dbReference type="ARBA" id="ARBA00006068"/>
    </source>
</evidence>
<dbReference type="OrthoDB" id="9782542at2"/>
<evidence type="ECO:0000313" key="6">
    <source>
        <dbReference type="Proteomes" id="UP000490386"/>
    </source>
</evidence>
<reference evidence="5 6" key="1">
    <citation type="submission" date="2019-09" db="EMBL/GenBank/DDBJ databases">
        <title>Phylogeny of genus Pseudoclavibacter and closely related genus.</title>
        <authorList>
            <person name="Li Y."/>
        </authorList>
    </citation>
    <scope>NUCLEOTIDE SEQUENCE [LARGE SCALE GENOMIC DNA]</scope>
    <source>
        <strain evidence="5 6">THG-MD12</strain>
    </source>
</reference>
<dbReference type="Gene3D" id="3.40.630.190">
    <property type="entry name" value="LCP protein"/>
    <property type="match status" value="1"/>
</dbReference>
<feature type="region of interest" description="Disordered" evidence="2">
    <location>
        <begin position="1"/>
        <end position="44"/>
    </location>
</feature>
<evidence type="ECO:0000256" key="3">
    <source>
        <dbReference type="SAM" id="Phobius"/>
    </source>
</evidence>
<dbReference type="EMBL" id="WBJX01000001">
    <property type="protein sequence ID" value="KAB1639169.1"/>
    <property type="molecule type" value="Genomic_DNA"/>
</dbReference>
<protein>
    <submittedName>
        <fullName evidence="5">LytR family transcriptional regulator</fullName>
    </submittedName>
</protein>
<evidence type="ECO:0000259" key="4">
    <source>
        <dbReference type="Pfam" id="PF03816"/>
    </source>
</evidence>
<gene>
    <name evidence="5" type="ORF">F8O03_02160</name>
</gene>
<dbReference type="InterPro" id="IPR004474">
    <property type="entry name" value="LytR_CpsA_psr"/>
</dbReference>
<evidence type="ECO:0000256" key="2">
    <source>
        <dbReference type="SAM" id="MobiDB-lite"/>
    </source>
</evidence>
<keyword evidence="3" id="KW-0472">Membrane</keyword>
<feature type="compositionally biased region" description="Basic and acidic residues" evidence="2">
    <location>
        <begin position="22"/>
        <end position="41"/>
    </location>
</feature>
<organism evidence="5 6">
    <name type="scientific">Pseudoclavibacter terrae</name>
    <dbReference type="NCBI Taxonomy" id="1530195"/>
    <lineage>
        <taxon>Bacteria</taxon>
        <taxon>Bacillati</taxon>
        <taxon>Actinomycetota</taxon>
        <taxon>Actinomycetes</taxon>
        <taxon>Micrococcales</taxon>
        <taxon>Microbacteriaceae</taxon>
        <taxon>Pseudoclavibacter</taxon>
    </lineage>
</organism>
<accession>A0A7J5B4R0</accession>
<dbReference type="AlphaFoldDB" id="A0A7J5B4R0"/>
<feature type="transmembrane region" description="Helical" evidence="3">
    <location>
        <begin position="51"/>
        <end position="72"/>
    </location>
</feature>
<keyword evidence="3" id="KW-0812">Transmembrane</keyword>
<comment type="caution">
    <text evidence="5">The sequence shown here is derived from an EMBL/GenBank/DDBJ whole genome shotgun (WGS) entry which is preliminary data.</text>
</comment>
<evidence type="ECO:0000313" key="5">
    <source>
        <dbReference type="EMBL" id="KAB1639169.1"/>
    </source>
</evidence>
<keyword evidence="3" id="KW-1133">Transmembrane helix</keyword>
<dbReference type="NCBIfam" id="TIGR00350">
    <property type="entry name" value="lytR_cpsA_psr"/>
    <property type="match status" value="1"/>
</dbReference>
<keyword evidence="6" id="KW-1185">Reference proteome</keyword>
<dbReference type="RefSeq" id="WP_151422185.1">
    <property type="nucleotide sequence ID" value="NZ_WBJX01000001.1"/>
</dbReference>
<name>A0A7J5B4R0_9MICO</name>
<dbReference type="Proteomes" id="UP000490386">
    <property type="component" value="Unassembled WGS sequence"/>
</dbReference>
<dbReference type="InterPro" id="IPR050922">
    <property type="entry name" value="LytR/CpsA/Psr_CW_biosynth"/>
</dbReference>
<proteinExistence type="inferred from homology"/>
<dbReference type="PANTHER" id="PTHR33392:SF6">
    <property type="entry name" value="POLYISOPRENYL-TEICHOIC ACID--PEPTIDOGLYCAN TEICHOIC ACID TRANSFERASE TAGU"/>
    <property type="match status" value="1"/>
</dbReference>
<dbReference type="PANTHER" id="PTHR33392">
    <property type="entry name" value="POLYISOPRENYL-TEICHOIC ACID--PEPTIDOGLYCAN TEICHOIC ACID TRANSFERASE TAGU"/>
    <property type="match status" value="1"/>
</dbReference>
<dbReference type="Pfam" id="PF03816">
    <property type="entry name" value="LytR_cpsA_psr"/>
    <property type="match status" value="1"/>
</dbReference>
<feature type="domain" description="Cell envelope-related transcriptional attenuator" evidence="4">
    <location>
        <begin position="130"/>
        <end position="275"/>
    </location>
</feature>